<evidence type="ECO:0000259" key="5">
    <source>
        <dbReference type="Pfam" id="PF01593"/>
    </source>
</evidence>
<dbReference type="NCBIfam" id="TIGR02734">
    <property type="entry name" value="crtI_fam"/>
    <property type="match status" value="1"/>
</dbReference>
<dbReference type="RefSeq" id="WP_245809902.1">
    <property type="nucleotide sequence ID" value="NZ_FZNQ01000003.1"/>
</dbReference>
<dbReference type="PRINTS" id="PR00419">
    <property type="entry name" value="ADXRDTASE"/>
</dbReference>
<dbReference type="PANTHER" id="PTHR43734:SF1">
    <property type="entry name" value="PHYTOENE DESATURASE"/>
    <property type="match status" value="1"/>
</dbReference>
<dbReference type="SUPFAM" id="SSF51905">
    <property type="entry name" value="FAD/NAD(P)-binding domain"/>
    <property type="match status" value="1"/>
</dbReference>
<evidence type="ECO:0000256" key="4">
    <source>
        <dbReference type="SAM" id="MobiDB-lite"/>
    </source>
</evidence>
<keyword evidence="2" id="KW-0125">Carotenoid biosynthesis</keyword>
<dbReference type="Pfam" id="PF01593">
    <property type="entry name" value="Amino_oxidase"/>
    <property type="match status" value="1"/>
</dbReference>
<evidence type="ECO:0000256" key="1">
    <source>
        <dbReference type="ARBA" id="ARBA00004829"/>
    </source>
</evidence>
<keyword evidence="3" id="KW-0560">Oxidoreductase</keyword>
<accession>A0A238VMH8</accession>
<dbReference type="PANTHER" id="PTHR43734">
    <property type="entry name" value="PHYTOENE DESATURASE"/>
    <property type="match status" value="1"/>
</dbReference>
<proteinExistence type="predicted"/>
<organism evidence="6 7">
    <name type="scientific">Halorubrum vacuolatum</name>
    <name type="common">Natronobacterium vacuolatum</name>
    <dbReference type="NCBI Taxonomy" id="63740"/>
    <lineage>
        <taxon>Archaea</taxon>
        <taxon>Methanobacteriati</taxon>
        <taxon>Methanobacteriota</taxon>
        <taxon>Stenosarchaea group</taxon>
        <taxon>Halobacteria</taxon>
        <taxon>Halobacteriales</taxon>
        <taxon>Haloferacaceae</taxon>
        <taxon>Halorubrum</taxon>
    </lineage>
</organism>
<protein>
    <submittedName>
        <fullName evidence="6">Phytoene desaturase</fullName>
    </submittedName>
</protein>
<feature type="domain" description="Amine oxidase" evidence="5">
    <location>
        <begin position="26"/>
        <end position="533"/>
    </location>
</feature>
<dbReference type="InterPro" id="IPR036188">
    <property type="entry name" value="FAD/NAD-bd_sf"/>
</dbReference>
<comment type="pathway">
    <text evidence="1">Carotenoid biosynthesis.</text>
</comment>
<sequence>MTNGTMPGGGRELTGTSVGVVGGGFGGLSAAAHLAAAGADVTLYERRSAVGGVASRLERDGFRFDTGPSWYLMPETFERFFERFDRRPEDYYELVRLDPNYRVFWDDGDRADVPADPDAAADLFESYESGGGEAFRRYLEDAEDAYEIGMDRFVVPGRSRVRDYLAGDVVRSGRGLTLLGTLDDHAKKYVEHPKLRQLLEYTLVFLGGSPYNTPALYKLMSHVDFGLGVYYPQGGMYEVVEAIAAVAREQGATIDTGVTVTAVDPLDDGVAIETRPTERPSGSDGIERPAAVDGGATGGASEANTERTVHDRVVCAVPPEYAEKELLPADATRRLHDRIPGTGDYWEGRTYGPSAYMCYLGVEGDVEPLEHHTLVLPTDWDPHFESIFEDPRWPESPAFYVNVPSVTDPTVAPEGHEAVVVLVPLAPGLDDTPERREAFRSKVLGALREYADVDLRGRIVVEETACISEFATWFNKPHGSALGLAHTLTQTGPLRPGQRAPGLDRVYYAGGSANPGIGMPMCLLSGEHVAEAIREDVGDGGIGERTLLGR</sequence>
<evidence type="ECO:0000313" key="6">
    <source>
        <dbReference type="EMBL" id="SNR35436.1"/>
    </source>
</evidence>
<evidence type="ECO:0000256" key="3">
    <source>
        <dbReference type="ARBA" id="ARBA00023002"/>
    </source>
</evidence>
<dbReference type="InterPro" id="IPR002937">
    <property type="entry name" value="Amino_oxidase"/>
</dbReference>
<dbReference type="EMBL" id="FZNQ01000003">
    <property type="protein sequence ID" value="SNR35436.1"/>
    <property type="molecule type" value="Genomic_DNA"/>
</dbReference>
<dbReference type="GO" id="GO:0016117">
    <property type="term" value="P:carotenoid biosynthetic process"/>
    <property type="evidence" value="ECO:0007669"/>
    <property type="project" value="UniProtKB-KW"/>
</dbReference>
<evidence type="ECO:0000313" key="7">
    <source>
        <dbReference type="Proteomes" id="UP000198397"/>
    </source>
</evidence>
<reference evidence="6 7" key="1">
    <citation type="submission" date="2017-06" db="EMBL/GenBank/DDBJ databases">
        <authorList>
            <person name="Kim H.J."/>
            <person name="Triplett B.A."/>
        </authorList>
    </citation>
    <scope>NUCLEOTIDE SEQUENCE [LARGE SCALE GENOMIC DNA]</scope>
    <source>
        <strain evidence="6 7">DSM 8800</strain>
    </source>
</reference>
<dbReference type="GO" id="GO:0016491">
    <property type="term" value="F:oxidoreductase activity"/>
    <property type="evidence" value="ECO:0007669"/>
    <property type="project" value="UniProtKB-KW"/>
</dbReference>
<dbReference type="AlphaFoldDB" id="A0A238VMH8"/>
<gene>
    <name evidence="6" type="ORF">SAMN06264855_103124</name>
</gene>
<dbReference type="Proteomes" id="UP000198397">
    <property type="component" value="Unassembled WGS sequence"/>
</dbReference>
<dbReference type="Gene3D" id="3.50.50.60">
    <property type="entry name" value="FAD/NAD(P)-binding domain"/>
    <property type="match status" value="2"/>
</dbReference>
<evidence type="ECO:0000256" key="2">
    <source>
        <dbReference type="ARBA" id="ARBA00022746"/>
    </source>
</evidence>
<feature type="region of interest" description="Disordered" evidence="4">
    <location>
        <begin position="273"/>
        <end position="308"/>
    </location>
</feature>
<dbReference type="InterPro" id="IPR014105">
    <property type="entry name" value="Carotenoid/retinoid_OxRdtase"/>
</dbReference>
<name>A0A238VMH8_HALVU</name>
<keyword evidence="7" id="KW-1185">Reference proteome</keyword>